<feature type="transmembrane region" description="Helical" evidence="2">
    <location>
        <begin position="200"/>
        <end position="223"/>
    </location>
</feature>
<keyword evidence="2" id="KW-0812">Transmembrane</keyword>
<reference evidence="3 4" key="1">
    <citation type="submission" date="2010-05" db="EMBL/GenBank/DDBJ databases">
        <title>The Genome Sequence of Thecamonas trahens ATCC 50062.</title>
        <authorList>
            <consortium name="The Broad Institute Genome Sequencing Platform"/>
            <person name="Russ C."/>
            <person name="Cuomo C."/>
            <person name="Shea T."/>
            <person name="Young S.K."/>
            <person name="Zeng Q."/>
            <person name="Koehrsen M."/>
            <person name="Haas B."/>
            <person name="Borodovsky M."/>
            <person name="Guigo R."/>
            <person name="Alvarado L."/>
            <person name="Berlin A."/>
            <person name="Bochicchio J."/>
            <person name="Borenstein D."/>
            <person name="Chapman S."/>
            <person name="Chen Z."/>
            <person name="Freedman E."/>
            <person name="Gellesch M."/>
            <person name="Goldberg J."/>
            <person name="Griggs A."/>
            <person name="Gujja S."/>
            <person name="Heilman E."/>
            <person name="Heiman D."/>
            <person name="Hepburn T."/>
            <person name="Howarth C."/>
            <person name="Jen D."/>
            <person name="Larson L."/>
            <person name="Mehta T."/>
            <person name="Park D."/>
            <person name="Pearson M."/>
            <person name="Roberts A."/>
            <person name="Saif S."/>
            <person name="Shenoy N."/>
            <person name="Sisk P."/>
            <person name="Stolte C."/>
            <person name="Sykes S."/>
            <person name="Thomson T."/>
            <person name="Walk T."/>
            <person name="White J."/>
            <person name="Yandava C."/>
            <person name="Burger G."/>
            <person name="Gray M.W."/>
            <person name="Holland P.W.H."/>
            <person name="King N."/>
            <person name="Lang F.B.F."/>
            <person name="Roger A.J."/>
            <person name="Ruiz-Trillo I."/>
            <person name="Lander E."/>
            <person name="Nusbaum C."/>
        </authorList>
    </citation>
    <scope>NUCLEOTIDE SEQUENCE [LARGE SCALE GENOMIC DNA]</scope>
    <source>
        <strain evidence="3 4">ATCC 50062</strain>
    </source>
</reference>
<dbReference type="GeneID" id="25569844"/>
<accession>A0A0L0DBW2</accession>
<evidence type="ECO:0000313" key="4">
    <source>
        <dbReference type="Proteomes" id="UP000054408"/>
    </source>
</evidence>
<gene>
    <name evidence="3" type="ORF">AMSG_11929</name>
</gene>
<evidence type="ECO:0000256" key="2">
    <source>
        <dbReference type="SAM" id="Phobius"/>
    </source>
</evidence>
<feature type="transmembrane region" description="Helical" evidence="2">
    <location>
        <begin position="343"/>
        <end position="363"/>
    </location>
</feature>
<dbReference type="Proteomes" id="UP000054408">
    <property type="component" value="Unassembled WGS sequence"/>
</dbReference>
<protein>
    <submittedName>
        <fullName evidence="3">Uncharacterized protein</fullName>
    </submittedName>
</protein>
<feature type="transmembrane region" description="Helical" evidence="2">
    <location>
        <begin position="403"/>
        <end position="421"/>
    </location>
</feature>
<feature type="transmembrane region" description="Helical" evidence="2">
    <location>
        <begin position="280"/>
        <end position="300"/>
    </location>
</feature>
<feature type="compositionally biased region" description="Polar residues" evidence="1">
    <location>
        <begin position="14"/>
        <end position="24"/>
    </location>
</feature>
<dbReference type="AlphaFoldDB" id="A0A0L0DBW2"/>
<dbReference type="RefSeq" id="XP_013757609.1">
    <property type="nucleotide sequence ID" value="XM_013902155.1"/>
</dbReference>
<feature type="transmembrane region" description="Helical" evidence="2">
    <location>
        <begin position="320"/>
        <end position="337"/>
    </location>
</feature>
<evidence type="ECO:0000256" key="1">
    <source>
        <dbReference type="SAM" id="MobiDB-lite"/>
    </source>
</evidence>
<sequence>MLSANRVAPEPRRTTSSMESTGTLGANVGGDSRRMSAGGRPQRASLGGRASQLRHRRRSSLTGASASALPASGDLVIHPAFESYTLLKDSGLVPATGNLTSSPSARGLSREPQNASARRCFNSHYTRRHFLGTLLSIIERPRLRPYFVYYVQVRFFPILWLFLDFFQMTMFNNVLRIEYSLSCNAKPLSSEMADELRSVLFFWISLSAVIVGVLIVMSLWFLVGTRLPKVLVNLIGSYVNVISTFLYTFILRHLWQEAMCHVAHSGIDAKQECDTADGQLFLILAPPVTLYFLLASLVLALNSYEVDPNATHILRREHGLFDVLYILGKTVIVAVSFANSGFLRALCNLAVFSLLFTAMATLAPHHVSFINRLRTGLHLGMVLSAATGVVNEALPTCSSLPSLLYYIVLIPVVLLGAMVNVPDSIRYRVTKTLYKPFSPLVMSSIRSIMELKLTYLLVSATRLGQVAYEIEVDDPGTAEKFYLRAHMADRNHVTNLGRYAFHLVRTSGSNTKRRQRKAVQLFKRALAIDKNNAEVLALYAVYQTLIEKSDVEADQLYRQSVQVTRESSSLRRHFSSRNKVCSSSTSMA</sequence>
<feature type="transmembrane region" description="Helical" evidence="2">
    <location>
        <begin position="146"/>
        <end position="163"/>
    </location>
</feature>
<dbReference type="InterPro" id="IPR011990">
    <property type="entry name" value="TPR-like_helical_dom_sf"/>
</dbReference>
<keyword evidence="2" id="KW-0472">Membrane</keyword>
<feature type="transmembrane region" description="Helical" evidence="2">
    <location>
        <begin position="230"/>
        <end position="250"/>
    </location>
</feature>
<dbReference type="EMBL" id="GL349457">
    <property type="protein sequence ID" value="KNC49725.1"/>
    <property type="molecule type" value="Genomic_DNA"/>
</dbReference>
<feature type="transmembrane region" description="Helical" evidence="2">
    <location>
        <begin position="375"/>
        <end position="391"/>
    </location>
</feature>
<dbReference type="Gene3D" id="1.25.40.10">
    <property type="entry name" value="Tetratricopeptide repeat domain"/>
    <property type="match status" value="1"/>
</dbReference>
<organism evidence="3 4">
    <name type="scientific">Thecamonas trahens ATCC 50062</name>
    <dbReference type="NCBI Taxonomy" id="461836"/>
    <lineage>
        <taxon>Eukaryota</taxon>
        <taxon>Apusozoa</taxon>
        <taxon>Apusomonadida</taxon>
        <taxon>Apusomonadidae</taxon>
        <taxon>Thecamonas</taxon>
    </lineage>
</organism>
<name>A0A0L0DBW2_THETB</name>
<evidence type="ECO:0000313" key="3">
    <source>
        <dbReference type="EMBL" id="KNC49725.1"/>
    </source>
</evidence>
<keyword evidence="2" id="KW-1133">Transmembrane helix</keyword>
<keyword evidence="4" id="KW-1185">Reference proteome</keyword>
<dbReference type="SUPFAM" id="SSF48452">
    <property type="entry name" value="TPR-like"/>
    <property type="match status" value="1"/>
</dbReference>
<proteinExistence type="predicted"/>
<feature type="region of interest" description="Disordered" evidence="1">
    <location>
        <begin position="1"/>
        <end position="65"/>
    </location>
</feature>